<organism evidence="1">
    <name type="scientific">Acididesulfobacillus acetoxydans</name>
    <dbReference type="NCBI Taxonomy" id="1561005"/>
    <lineage>
        <taxon>Bacteria</taxon>
        <taxon>Bacillati</taxon>
        <taxon>Bacillota</taxon>
        <taxon>Clostridia</taxon>
        <taxon>Eubacteriales</taxon>
        <taxon>Peptococcaceae</taxon>
        <taxon>Acididesulfobacillus</taxon>
    </lineage>
</organism>
<gene>
    <name evidence="2" type="ORF">DEACI_2571</name>
    <name evidence="1" type="ORF">DEACI_2733</name>
</gene>
<reference evidence="1" key="2">
    <citation type="submission" date="2020-01" db="EMBL/GenBank/DDBJ databases">
        <authorList>
            <person name="Hornung B."/>
        </authorList>
    </citation>
    <scope>NUCLEOTIDE SEQUENCE</scope>
    <source>
        <strain evidence="1">PacBioINE</strain>
    </source>
</reference>
<dbReference type="EMBL" id="CDGJ01000078">
    <property type="protein sequence ID" value="CEJ08096.1"/>
    <property type="molecule type" value="Genomic_DNA"/>
</dbReference>
<name>A0A8S0WZN4_9FIRM</name>
<evidence type="ECO:0000313" key="1">
    <source>
        <dbReference type="EMBL" id="CAA7602061.1"/>
    </source>
</evidence>
<dbReference type="AlphaFoldDB" id="A0A8S0WZN4"/>
<reference evidence="2" key="1">
    <citation type="submission" date="2014-11" db="EMBL/GenBank/DDBJ databases">
        <authorList>
            <person name="Hornung B.V."/>
        </authorList>
    </citation>
    <scope>NUCLEOTIDE SEQUENCE</scope>
    <source>
        <strain evidence="2">INE</strain>
    </source>
</reference>
<protein>
    <recommendedName>
        <fullName evidence="4">DUF2953 domain-containing protein</fullName>
    </recommendedName>
</protein>
<evidence type="ECO:0000313" key="3">
    <source>
        <dbReference type="Proteomes" id="UP001071230"/>
    </source>
</evidence>
<sequence>MRILALFLALLFWLALSLVIKAQIDFRYRRKDERDHLEIGLRALHGLWQFKLQVPTIQFSWEKGPLIEVDPSVRSGRTRSKMKTQARVRYVRRHFFLRLWPRLHRIMAGFRRARARFYRSIYCTALEWRVAIGCRDPVNTALAAGAFWSVLGVALTRFYRQIQVRVKKPLLQVTPLFQTPGFSCDIHCIFQLRIGHIIFAGISLLRTIRLGKSRLGKRG</sequence>
<dbReference type="EMBL" id="LR746496">
    <property type="protein sequence ID" value="CAA7602061.1"/>
    <property type="molecule type" value="Genomic_DNA"/>
</dbReference>
<dbReference type="InterPro" id="IPR021338">
    <property type="entry name" value="DUF2953"/>
</dbReference>
<proteinExistence type="predicted"/>
<keyword evidence="3" id="KW-1185">Reference proteome</keyword>
<evidence type="ECO:0008006" key="4">
    <source>
        <dbReference type="Google" id="ProtNLM"/>
    </source>
</evidence>
<dbReference type="Proteomes" id="UP001071230">
    <property type="component" value="Unassembled WGS sequence"/>
</dbReference>
<accession>A0A8S0WZN4</accession>
<dbReference type="RefSeq" id="WP_240985496.1">
    <property type="nucleotide sequence ID" value="NZ_CDGJ01000078.1"/>
</dbReference>
<dbReference type="Proteomes" id="UP000836597">
    <property type="component" value="Chromosome"/>
</dbReference>
<evidence type="ECO:0000313" key="2">
    <source>
        <dbReference type="EMBL" id="CEJ08096.1"/>
    </source>
</evidence>
<dbReference type="Pfam" id="PF11167">
    <property type="entry name" value="DUF2953"/>
    <property type="match status" value="1"/>
</dbReference>
<dbReference type="KEGG" id="aacx:DEACI_2733"/>